<dbReference type="InterPro" id="IPR029063">
    <property type="entry name" value="SAM-dependent_MTases_sf"/>
</dbReference>
<dbReference type="Gene3D" id="3.40.50.150">
    <property type="entry name" value="Vaccinia Virus protein VP39"/>
    <property type="match status" value="1"/>
</dbReference>
<protein>
    <submittedName>
        <fullName evidence="1">Uncharacterized protein</fullName>
    </submittedName>
</protein>
<gene>
    <name evidence="1" type="ORF">INT45_012290</name>
</gene>
<dbReference type="PANTHER" id="PTHR14614">
    <property type="entry name" value="HEPATOCELLULAR CARCINOMA-ASSOCIATED ANTIGEN"/>
    <property type="match status" value="1"/>
</dbReference>
<organism evidence="1 2">
    <name type="scientific">Circinella minor</name>
    <dbReference type="NCBI Taxonomy" id="1195481"/>
    <lineage>
        <taxon>Eukaryota</taxon>
        <taxon>Fungi</taxon>
        <taxon>Fungi incertae sedis</taxon>
        <taxon>Mucoromycota</taxon>
        <taxon>Mucoromycotina</taxon>
        <taxon>Mucoromycetes</taxon>
        <taxon>Mucorales</taxon>
        <taxon>Lichtheimiaceae</taxon>
        <taxon>Circinella</taxon>
    </lineage>
</organism>
<dbReference type="SUPFAM" id="SSF53335">
    <property type="entry name" value="S-adenosyl-L-methionine-dependent methyltransferases"/>
    <property type="match status" value="1"/>
</dbReference>
<dbReference type="Pfam" id="PF10294">
    <property type="entry name" value="Methyltransf_16"/>
    <property type="match status" value="1"/>
</dbReference>
<accession>A0A8H7S7I6</accession>
<dbReference type="OrthoDB" id="443981at2759"/>
<dbReference type="Proteomes" id="UP000646827">
    <property type="component" value="Unassembled WGS sequence"/>
</dbReference>
<name>A0A8H7S7I6_9FUNG</name>
<evidence type="ECO:0000313" key="1">
    <source>
        <dbReference type="EMBL" id="KAG2222991.1"/>
    </source>
</evidence>
<comment type="caution">
    <text evidence="1">The sequence shown here is derived from an EMBL/GenBank/DDBJ whole genome shotgun (WGS) entry which is preliminary data.</text>
</comment>
<keyword evidence="2" id="KW-1185">Reference proteome</keyword>
<reference evidence="1 2" key="1">
    <citation type="submission" date="2020-12" db="EMBL/GenBank/DDBJ databases">
        <title>Metabolic potential, ecology and presence of endohyphal bacteria is reflected in genomic diversity of Mucoromycotina.</title>
        <authorList>
            <person name="Muszewska A."/>
            <person name="Okrasinska A."/>
            <person name="Steczkiewicz K."/>
            <person name="Drgas O."/>
            <person name="Orlowska M."/>
            <person name="Perlinska-Lenart U."/>
            <person name="Aleksandrzak-Piekarczyk T."/>
            <person name="Szatraj K."/>
            <person name="Zielenkiewicz U."/>
            <person name="Pilsyk S."/>
            <person name="Malc E."/>
            <person name="Mieczkowski P."/>
            <person name="Kruszewska J.S."/>
            <person name="Biernat P."/>
            <person name="Pawlowska J."/>
        </authorList>
    </citation>
    <scope>NUCLEOTIDE SEQUENCE [LARGE SCALE GENOMIC DNA]</scope>
    <source>
        <strain evidence="1 2">CBS 142.35</strain>
    </source>
</reference>
<dbReference type="AlphaFoldDB" id="A0A8H7S7I6"/>
<dbReference type="EMBL" id="JAEPRB010000070">
    <property type="protein sequence ID" value="KAG2222991.1"/>
    <property type="molecule type" value="Genomic_DNA"/>
</dbReference>
<proteinExistence type="predicted"/>
<dbReference type="InterPro" id="IPR019410">
    <property type="entry name" value="Methyltransf_16"/>
</dbReference>
<sequence length="374" mass="42626">MSVEEQQGEALVLLPEEILEKLETSVHHALVRGKQYQENGAEIDSALDMLEQIIQWSYDRYTNIELEDGYEEEGEEETWRVHPRHIARANQICGSFLIKIVSGDLGEWQDDRGEKAARLLAHLSGRGAAGAITRTWHFPYLDSNGNRQEYRFKLHEPSYIGNDIGFKTWGAAPLLAKKLIQQNLIPDLKNRTVLELGSGTGLVGLCCDKLGASKVYLTDYHESVLKNVVINVQLNQSRATVSKLDFIQIAQQYHPPEKNNSNINTNNPAITSSSWEEYGKKFDIVIASDLLYEMEHAEYLPLAVEKLMENEFYFMIPLRPTHVAEVELFEIRMVKVGLIKEHVSETECEEEEGIVRYRYYKYIRASTASTASSL</sequence>
<evidence type="ECO:0000313" key="2">
    <source>
        <dbReference type="Proteomes" id="UP000646827"/>
    </source>
</evidence>